<feature type="non-terminal residue" evidence="1">
    <location>
        <position position="1"/>
    </location>
</feature>
<dbReference type="PANTHER" id="PTHR33116">
    <property type="entry name" value="REVERSE TRANSCRIPTASE ZINC-BINDING DOMAIN-CONTAINING PROTEIN-RELATED-RELATED"/>
    <property type="match status" value="1"/>
</dbReference>
<feature type="non-terminal residue" evidence="1">
    <location>
        <position position="422"/>
    </location>
</feature>
<reference evidence="1" key="1">
    <citation type="submission" date="2019-12" db="EMBL/GenBank/DDBJ databases">
        <authorList>
            <person name="Scholes J."/>
        </authorList>
    </citation>
    <scope>NUCLEOTIDE SEQUENCE</scope>
</reference>
<dbReference type="OrthoDB" id="1751786at2759"/>
<evidence type="ECO:0000313" key="2">
    <source>
        <dbReference type="Proteomes" id="UP001153555"/>
    </source>
</evidence>
<dbReference type="SUPFAM" id="SSF56219">
    <property type="entry name" value="DNase I-like"/>
    <property type="match status" value="1"/>
</dbReference>
<proteinExistence type="predicted"/>
<name>A0A9N7NYN0_STRHE</name>
<keyword evidence="2" id="KW-1185">Reference proteome</keyword>
<comment type="caution">
    <text evidence="1">The sequence shown here is derived from an EMBL/GenBank/DDBJ whole genome shotgun (WGS) entry which is preliminary data.</text>
</comment>
<dbReference type="PANTHER" id="PTHR33116:SF86">
    <property type="entry name" value="REVERSE TRANSCRIPTASE DOMAIN-CONTAINING PROTEIN"/>
    <property type="match status" value="1"/>
</dbReference>
<evidence type="ECO:0008006" key="3">
    <source>
        <dbReference type="Google" id="ProtNLM"/>
    </source>
</evidence>
<dbReference type="Gene3D" id="3.60.10.10">
    <property type="entry name" value="Endonuclease/exonuclease/phosphatase"/>
    <property type="match status" value="1"/>
</dbReference>
<dbReference type="EMBL" id="CACSLK010034108">
    <property type="protein sequence ID" value="CAA0841284.1"/>
    <property type="molecule type" value="Genomic_DNA"/>
</dbReference>
<evidence type="ECO:0000313" key="1">
    <source>
        <dbReference type="EMBL" id="CAA0841284.1"/>
    </source>
</evidence>
<organism evidence="1 2">
    <name type="scientific">Striga hermonthica</name>
    <name type="common">Purple witchweed</name>
    <name type="synonym">Buchnera hermonthica</name>
    <dbReference type="NCBI Taxonomy" id="68872"/>
    <lineage>
        <taxon>Eukaryota</taxon>
        <taxon>Viridiplantae</taxon>
        <taxon>Streptophyta</taxon>
        <taxon>Embryophyta</taxon>
        <taxon>Tracheophyta</taxon>
        <taxon>Spermatophyta</taxon>
        <taxon>Magnoliopsida</taxon>
        <taxon>eudicotyledons</taxon>
        <taxon>Gunneridae</taxon>
        <taxon>Pentapetalae</taxon>
        <taxon>asterids</taxon>
        <taxon>lamiids</taxon>
        <taxon>Lamiales</taxon>
        <taxon>Orobanchaceae</taxon>
        <taxon>Buchnereae</taxon>
        <taxon>Striga</taxon>
    </lineage>
</organism>
<dbReference type="Proteomes" id="UP001153555">
    <property type="component" value="Unassembled WGS sequence"/>
</dbReference>
<gene>
    <name evidence="1" type="ORF">SHERM_07299</name>
</gene>
<dbReference type="AlphaFoldDB" id="A0A9N7NYN0"/>
<accession>A0A9N7NYN0</accession>
<protein>
    <recommendedName>
        <fullName evidence="3">Reverse transcriptase</fullName>
    </recommendedName>
</protein>
<sequence length="422" mass="49683">NESYRRVIFVHMSIDKPTRECQWRELENRKSGWGDRWCAIGDWNDVAKVEDKKGGRQRSQASLMGFQSFIANLGMTEVHRKGYTFTWGNNRVAEGFVEEALDVGYASLVWLQDYPLTQTTTMFKSSSDHHMLLLEDEPPNQQAKRRFQFDKRWLSREGVKDVIQATWEGQIGGTPMFSLKEKVKKTRVALLNWSKYFRANEKQHRENLTLQLKEMREAEGQRNWEEWDRLQKEMDEANKSEELFWQQKARVEWLREGEQNTHFYHAWVTQRRRTNSISRLITEQQRICESKEEIEKHVECYYANLFTSEADKYQAQVLLSILSRYHNFSGQKVNTTKSSIFFSKNTNAATQREACAIFPRIQVQKSSRYLGMPLGIGKLKKEVFSFVTEAVRKRVISWKNKFLFAAGKEVLIKSVLNALPLF</sequence>
<dbReference type="InterPro" id="IPR036691">
    <property type="entry name" value="Endo/exonu/phosph_ase_sf"/>
</dbReference>